<gene>
    <name evidence="1" type="ORF">FSB_LOCUS33098</name>
    <name evidence="2" type="ORF">FSB_LOCUS38752</name>
    <name evidence="3" type="ORF">FSB_LOCUS42323</name>
    <name evidence="4" type="ORF">FSB_LOCUS45842</name>
</gene>
<dbReference type="EMBL" id="OIVN01004543">
    <property type="protein sequence ID" value="SPD17960.1"/>
    <property type="molecule type" value="Genomic_DNA"/>
</dbReference>
<dbReference type="EMBL" id="OIVN01003931">
    <property type="protein sequence ID" value="SPD14441.1"/>
    <property type="molecule type" value="Genomic_DNA"/>
</dbReference>
<dbReference type="AlphaFoldDB" id="A0A2N9HGR6"/>
<evidence type="ECO:0000313" key="4">
    <source>
        <dbReference type="EMBL" id="SPD17960.1"/>
    </source>
</evidence>
<protein>
    <submittedName>
        <fullName evidence="2">Uncharacterized protein</fullName>
    </submittedName>
</protein>
<evidence type="ECO:0000313" key="1">
    <source>
        <dbReference type="EMBL" id="SPD05216.1"/>
    </source>
</evidence>
<dbReference type="EMBL" id="OIVN01002633">
    <property type="protein sequence ID" value="SPD05216.1"/>
    <property type="molecule type" value="Genomic_DNA"/>
</dbReference>
<dbReference type="EMBL" id="OIVN01003384">
    <property type="protein sequence ID" value="SPD10870.1"/>
    <property type="molecule type" value="Genomic_DNA"/>
</dbReference>
<accession>A0A2N9HGR6</accession>
<organism evidence="2">
    <name type="scientific">Fagus sylvatica</name>
    <name type="common">Beechnut</name>
    <dbReference type="NCBI Taxonomy" id="28930"/>
    <lineage>
        <taxon>Eukaryota</taxon>
        <taxon>Viridiplantae</taxon>
        <taxon>Streptophyta</taxon>
        <taxon>Embryophyta</taxon>
        <taxon>Tracheophyta</taxon>
        <taxon>Spermatophyta</taxon>
        <taxon>Magnoliopsida</taxon>
        <taxon>eudicotyledons</taxon>
        <taxon>Gunneridae</taxon>
        <taxon>Pentapetalae</taxon>
        <taxon>rosids</taxon>
        <taxon>fabids</taxon>
        <taxon>Fagales</taxon>
        <taxon>Fagaceae</taxon>
        <taxon>Fagus</taxon>
    </lineage>
</organism>
<evidence type="ECO:0000313" key="3">
    <source>
        <dbReference type="EMBL" id="SPD14441.1"/>
    </source>
</evidence>
<name>A0A2N9HGR6_FAGSY</name>
<evidence type="ECO:0000313" key="2">
    <source>
        <dbReference type="EMBL" id="SPD10870.1"/>
    </source>
</evidence>
<reference evidence="2" key="1">
    <citation type="submission" date="2018-02" db="EMBL/GenBank/DDBJ databases">
        <authorList>
            <person name="Cohen D.B."/>
            <person name="Kent A.D."/>
        </authorList>
    </citation>
    <scope>NUCLEOTIDE SEQUENCE</scope>
</reference>
<sequence length="57" mass="6536">MKRERLLSLGAFTSIFSSYVIADYVQEAILTFKVMEQYDIPLDLALLKGWEGQHDAI</sequence>
<proteinExistence type="predicted"/>